<protein>
    <recommendedName>
        <fullName evidence="3">Ribbon-helix-helix protein, CopG family</fullName>
    </recommendedName>
</protein>
<dbReference type="EMBL" id="WODA01000026">
    <property type="protein sequence ID" value="MUN08998.1"/>
    <property type="molecule type" value="Genomic_DNA"/>
</dbReference>
<organism evidence="1 2">
    <name type="scientific">Agromyces luteolus</name>
    <dbReference type="NCBI Taxonomy" id="88373"/>
    <lineage>
        <taxon>Bacteria</taxon>
        <taxon>Bacillati</taxon>
        <taxon>Actinomycetota</taxon>
        <taxon>Actinomycetes</taxon>
        <taxon>Micrococcales</taxon>
        <taxon>Microbacteriaceae</taxon>
        <taxon>Agromyces</taxon>
    </lineage>
</organism>
<proteinExistence type="predicted"/>
<reference evidence="1 2" key="1">
    <citation type="submission" date="2019-11" db="EMBL/GenBank/DDBJ databases">
        <title>Agromyces kandeliae sp. nov., isolated from mangrove soil.</title>
        <authorList>
            <person name="Wang R."/>
        </authorList>
    </citation>
    <scope>NUCLEOTIDE SEQUENCE [LARGE SCALE GENOMIC DNA]</scope>
    <source>
        <strain evidence="1 2">JCM 11431</strain>
    </source>
</reference>
<dbReference type="AlphaFoldDB" id="A0A7C9MJY0"/>
<accession>A0A7C9MJY0</accession>
<dbReference type="OrthoDB" id="9803128at2"/>
<evidence type="ECO:0008006" key="3">
    <source>
        <dbReference type="Google" id="ProtNLM"/>
    </source>
</evidence>
<gene>
    <name evidence="1" type="ORF">GLX25_17990</name>
</gene>
<comment type="caution">
    <text evidence="1">The sequence shown here is derived from an EMBL/GenBank/DDBJ whole genome shotgun (WGS) entry which is preliminary data.</text>
</comment>
<evidence type="ECO:0000313" key="1">
    <source>
        <dbReference type="EMBL" id="MUN08998.1"/>
    </source>
</evidence>
<name>A0A7C9MJY0_9MICO</name>
<dbReference type="Proteomes" id="UP000480122">
    <property type="component" value="Unassembled WGS sequence"/>
</dbReference>
<sequence>MSGLTTVKVDAETHRLIGDLAHLLGRTRGQVVRDAVNAFAVWRERRLDEGAEERDQRLALAGARHVGRLAAGELELSTAERAERSRIGASRISEATFQRLKIAERLELRRTDLETAFGELGARNPRLVDPREHGRDPASTVLLVDLDDPSRFPMGVLLLTALEHLDEIVDVVATNGRRSW</sequence>
<evidence type="ECO:0000313" key="2">
    <source>
        <dbReference type="Proteomes" id="UP000480122"/>
    </source>
</evidence>
<keyword evidence="2" id="KW-1185">Reference proteome</keyword>
<dbReference type="RefSeq" id="WP_155844011.1">
    <property type="nucleotide sequence ID" value="NZ_BAAAIA010000013.1"/>
</dbReference>